<protein>
    <submittedName>
        <fullName evidence="1">Uncharacterized protein</fullName>
    </submittedName>
</protein>
<evidence type="ECO:0000313" key="2">
    <source>
        <dbReference type="Proteomes" id="UP001050975"/>
    </source>
</evidence>
<name>A0AAV3XB03_9CYAN</name>
<dbReference type="RefSeq" id="WP_264196480.1">
    <property type="nucleotide sequence ID" value="NZ_BLAY01000034.1"/>
</dbReference>
<organism evidence="1 2">
    <name type="scientific">Microseira wollei NIES-4236</name>
    <dbReference type="NCBI Taxonomy" id="2530354"/>
    <lineage>
        <taxon>Bacteria</taxon>
        <taxon>Bacillati</taxon>
        <taxon>Cyanobacteriota</taxon>
        <taxon>Cyanophyceae</taxon>
        <taxon>Oscillatoriophycideae</taxon>
        <taxon>Aerosakkonematales</taxon>
        <taxon>Aerosakkonemataceae</taxon>
        <taxon>Microseira</taxon>
    </lineage>
</organism>
<dbReference type="Proteomes" id="UP001050975">
    <property type="component" value="Unassembled WGS sequence"/>
</dbReference>
<dbReference type="AlphaFoldDB" id="A0AAV3XB03"/>
<sequence length="42" mass="4877">MEYLLIELPSRGVAQICGAWEKFWVPILYKGKITAEPLKDIR</sequence>
<keyword evidence="2" id="KW-1185">Reference proteome</keyword>
<gene>
    <name evidence="1" type="ORF">MiSe_25500</name>
</gene>
<evidence type="ECO:0000313" key="1">
    <source>
        <dbReference type="EMBL" id="GET37796.1"/>
    </source>
</evidence>
<proteinExistence type="predicted"/>
<accession>A0AAV3XB03</accession>
<dbReference type="EMBL" id="BLAY01000034">
    <property type="protein sequence ID" value="GET37796.1"/>
    <property type="molecule type" value="Genomic_DNA"/>
</dbReference>
<comment type="caution">
    <text evidence="1">The sequence shown here is derived from an EMBL/GenBank/DDBJ whole genome shotgun (WGS) entry which is preliminary data.</text>
</comment>
<reference evidence="1" key="1">
    <citation type="submission" date="2019-10" db="EMBL/GenBank/DDBJ databases">
        <title>Draft genome sequece of Microseira wollei NIES-4236.</title>
        <authorList>
            <person name="Yamaguchi H."/>
            <person name="Suzuki S."/>
            <person name="Kawachi M."/>
        </authorList>
    </citation>
    <scope>NUCLEOTIDE SEQUENCE</scope>
    <source>
        <strain evidence="1">NIES-4236</strain>
    </source>
</reference>